<sequence>MLVNFLAQPQEQLGVYLHAALNAPTVPTCVTIVSAFASLQAVLRLKQRLYELHAASARIRIVVGVDMGGTSKEVLKELATWPAEVFVFKNRKSGVTFHPKFYIVETAHYAEIFLGSNNLTDGGLYGNYEGAVRVTYQLPAEAIQLDVAKQQLNKFIEPTLPTGRRLDEDYLNLLVARSDIPTDADSRERRKAARSASDGVSDDVFGYEVTPGPPKLPMEVQQVVMAAVRHQLDQLDAQKERARRQRKAVEKQAIASAAGTSIILPELEAKTDPRSFVPVAQIAPVAFYLELTMTKGSSGKIPGEQRIPLEALNAAQDFWGWPDNYVKSINPRKGDAPGGEERVYFNWKPKWRIRSVGEPEKDIVQDIRMYFYQNSSDFRFHSGDLAKWAQAGDMVRITRCENEPYVYECVLAVDGTLQHKAWKALCKPGSGRSRRVFGFS</sequence>
<feature type="coiled-coil region" evidence="1">
    <location>
        <begin position="225"/>
        <end position="252"/>
    </location>
</feature>
<dbReference type="EMBL" id="FOCT01000015">
    <property type="protein sequence ID" value="SEO24839.1"/>
    <property type="molecule type" value="Genomic_DNA"/>
</dbReference>
<reference evidence="3 4" key="1">
    <citation type="submission" date="2016-10" db="EMBL/GenBank/DDBJ databases">
        <authorList>
            <person name="de Groot N.N."/>
        </authorList>
    </citation>
    <scope>NUCLEOTIDE SEQUENCE [LARGE SCALE GENOMIC DNA]</scope>
    <source>
        <strain evidence="3 4">Nl18</strain>
    </source>
</reference>
<evidence type="ECO:0000256" key="1">
    <source>
        <dbReference type="SAM" id="Coils"/>
    </source>
</evidence>
<name>A0A1H8N5S4_9PROT</name>
<dbReference type="GO" id="GO:0006793">
    <property type="term" value="P:phosphorus metabolic process"/>
    <property type="evidence" value="ECO:0007669"/>
    <property type="project" value="UniProtKB-ARBA"/>
</dbReference>
<dbReference type="CDD" id="cd09117">
    <property type="entry name" value="PLDc_Bfil_DEXD_like"/>
    <property type="match status" value="1"/>
</dbReference>
<organism evidence="3 4">
    <name type="scientific">Nitrosospira multiformis</name>
    <dbReference type="NCBI Taxonomy" id="1231"/>
    <lineage>
        <taxon>Bacteria</taxon>
        <taxon>Pseudomonadati</taxon>
        <taxon>Pseudomonadota</taxon>
        <taxon>Betaproteobacteria</taxon>
        <taxon>Nitrosomonadales</taxon>
        <taxon>Nitrosomonadaceae</taxon>
        <taxon>Nitrosospira</taxon>
    </lineage>
</organism>
<dbReference type="Gene3D" id="3.30.870.10">
    <property type="entry name" value="Endonuclease Chain A"/>
    <property type="match status" value="1"/>
</dbReference>
<protein>
    <submittedName>
        <fullName evidence="3">PLD-like domain-containing protein</fullName>
    </submittedName>
</protein>
<dbReference type="GO" id="GO:0003824">
    <property type="term" value="F:catalytic activity"/>
    <property type="evidence" value="ECO:0007669"/>
    <property type="project" value="InterPro"/>
</dbReference>
<evidence type="ECO:0000313" key="4">
    <source>
        <dbReference type="Proteomes" id="UP000183898"/>
    </source>
</evidence>
<accession>A0A1H8N5S4</accession>
<evidence type="ECO:0000313" key="3">
    <source>
        <dbReference type="EMBL" id="SEO24839.1"/>
    </source>
</evidence>
<dbReference type="Proteomes" id="UP000183898">
    <property type="component" value="Unassembled WGS sequence"/>
</dbReference>
<evidence type="ECO:0000259" key="2">
    <source>
        <dbReference type="PROSITE" id="PS50035"/>
    </source>
</evidence>
<proteinExistence type="predicted"/>
<feature type="domain" description="PLD phosphodiesterase" evidence="2">
    <location>
        <begin position="93"/>
        <end position="123"/>
    </location>
</feature>
<dbReference type="PROSITE" id="PS50035">
    <property type="entry name" value="PLD"/>
    <property type="match status" value="1"/>
</dbReference>
<gene>
    <name evidence="3" type="ORF">SAMN05216404_11531</name>
</gene>
<keyword evidence="1" id="KW-0175">Coiled coil</keyword>
<dbReference type="InterPro" id="IPR001736">
    <property type="entry name" value="PLipase_D/transphosphatidylase"/>
</dbReference>
<dbReference type="SUPFAM" id="SSF56024">
    <property type="entry name" value="Phospholipase D/nuclease"/>
    <property type="match status" value="1"/>
</dbReference>
<dbReference type="AlphaFoldDB" id="A0A1H8N5S4"/>